<evidence type="ECO:0000313" key="1">
    <source>
        <dbReference type="EMBL" id="KAJ9652455.1"/>
    </source>
</evidence>
<proteinExistence type="predicted"/>
<accession>A0ACC2ZXN0</accession>
<dbReference type="EMBL" id="JAPDRQ010000198">
    <property type="protein sequence ID" value="KAJ9652455.1"/>
    <property type="molecule type" value="Genomic_DNA"/>
</dbReference>
<evidence type="ECO:0000313" key="2">
    <source>
        <dbReference type="Proteomes" id="UP001172386"/>
    </source>
</evidence>
<dbReference type="Proteomes" id="UP001172386">
    <property type="component" value="Unassembled WGS sequence"/>
</dbReference>
<comment type="caution">
    <text evidence="1">The sequence shown here is derived from an EMBL/GenBank/DDBJ whole genome shotgun (WGS) entry which is preliminary data.</text>
</comment>
<keyword evidence="2" id="KW-1185">Reference proteome</keyword>
<protein>
    <submittedName>
        <fullName evidence="1">Uncharacterized protein</fullName>
    </submittedName>
</protein>
<gene>
    <name evidence="1" type="ORF">H2198_008278</name>
</gene>
<organism evidence="1 2">
    <name type="scientific">Neophaeococcomyces mojaviensis</name>
    <dbReference type="NCBI Taxonomy" id="3383035"/>
    <lineage>
        <taxon>Eukaryota</taxon>
        <taxon>Fungi</taxon>
        <taxon>Dikarya</taxon>
        <taxon>Ascomycota</taxon>
        <taxon>Pezizomycotina</taxon>
        <taxon>Eurotiomycetes</taxon>
        <taxon>Chaetothyriomycetidae</taxon>
        <taxon>Chaetothyriales</taxon>
        <taxon>Chaetothyriales incertae sedis</taxon>
        <taxon>Neophaeococcomyces</taxon>
    </lineage>
</organism>
<name>A0ACC2ZXN0_9EURO</name>
<reference evidence="1" key="1">
    <citation type="submission" date="2022-10" db="EMBL/GenBank/DDBJ databases">
        <title>Culturing micro-colonial fungi from biological soil crusts in the Mojave desert and describing Neophaeococcomyces mojavensis, and introducing the new genera and species Taxawa tesnikishii.</title>
        <authorList>
            <person name="Kurbessoian T."/>
            <person name="Stajich J.E."/>
        </authorList>
    </citation>
    <scope>NUCLEOTIDE SEQUENCE</scope>
    <source>
        <strain evidence="1">JES_112</strain>
    </source>
</reference>
<sequence length="971" mass="106778">MNQWLNDTNPISNGHATLGPISDLPMSFPQQPQTINPAQFQNQAYLNGGPRTASPAFHQPMYQTNSVVPSKRSREDSLGTSPRQTHNAPPSSRSQTPGQGSYPIFNPQANGMPSFTSAPTPFQHLQTSSNATPSPTMQNMGFAPPTSATQRVNTASPSPFSPQHNMTGASPAPSDHASRMGTPHDIPQNFMTNPSMNLMFNGQQMGQGMAPQAMAQQLNMGGQMPQGAMNPAQRYQMQLQAQARQMQMQQQQGRGANGMSAGPQPNMQPMAMHDQPNAPQTRINNTPQDFFRGLQQFSAAKGRPLETTLHICGRPIQAFQIYQAIFKQGGSARITKEGRWPMIATMLQFMPQQAAQAAMELQQWWMANVSTYEQMWIQQQHRQRLAAQGQMQNHMPPSRDGPQPSNHQRSQSDLAQMKINGQSPAVDRSSMNGFTPIKEQSEVLTNHQRSTSRPLDAAELNGMQPQPQQEPQQKRPTSASVKAEPEPEPTMPLRKEITDPFVPEVMSPSRNHGPINVDEFFGLGGHLIELKPVVPNLRELGLIDIHALTMSIKSGMHGETRNALDTLITISSEPSLQLQLDLCDDLMETLVDCAQVEVDFLAEHASEVSDEVSLSSYEELVRACHVEARVLQPVPAFGSLEYDLDRAADRLICITTLIRNFSFYEPNFVTLGQSEVVQLVTRIIQHIGTKDLPLRTARNTLDFMKDIIIYLSNLSSSLHLPGKQDALCLLHFLLAFAPSPPPISPNNDKTAFTCYNPNIHKYLPPAVDSLAKLLARDEPNRLYFKSIFVADGHAAVPYELLTRTFGLAIAPIPHGSASLKAQIEARKPFLLQGMLAAEILASLAPGSEHPLARSWLQSEDCFAGNMLKMASLLSMQSTPPKQSNNRNLALHRTGAQDDDPLAHGSIVNRAMAVLKTLVNKSRTLDLDGNTTAAGVPGNAMMKKETLLGAMIQKDIDGNMLKLFCQYAGLEE</sequence>